<dbReference type="InterPro" id="IPR011990">
    <property type="entry name" value="TPR-like_helical_dom_sf"/>
</dbReference>
<evidence type="ECO:0000256" key="2">
    <source>
        <dbReference type="ARBA" id="ARBA00061659"/>
    </source>
</evidence>
<reference evidence="4 5" key="1">
    <citation type="submission" date="2021-07" db="EMBL/GenBank/DDBJ databases">
        <title>The Aristolochia fimbriata genome: insights into angiosperm evolution, floral development and chemical biosynthesis.</title>
        <authorList>
            <person name="Jiao Y."/>
        </authorList>
    </citation>
    <scope>NUCLEOTIDE SEQUENCE [LARGE SCALE GENOMIC DNA]</scope>
    <source>
        <strain evidence="4">IBCAS-2021</strain>
        <tissue evidence="4">Leaf</tissue>
    </source>
</reference>
<dbReference type="FunFam" id="1.25.40.10:FF:000344">
    <property type="entry name" value="Pentatricopeptide repeat-containing protein"/>
    <property type="match status" value="1"/>
</dbReference>
<dbReference type="GO" id="GO:0009451">
    <property type="term" value="P:RNA modification"/>
    <property type="evidence" value="ECO:0007669"/>
    <property type="project" value="InterPro"/>
</dbReference>
<evidence type="ECO:0000313" key="4">
    <source>
        <dbReference type="EMBL" id="KAG9452291.1"/>
    </source>
</evidence>
<keyword evidence="1" id="KW-0677">Repeat</keyword>
<dbReference type="GO" id="GO:0003723">
    <property type="term" value="F:RNA binding"/>
    <property type="evidence" value="ECO:0007669"/>
    <property type="project" value="InterPro"/>
</dbReference>
<feature type="repeat" description="PPR" evidence="3">
    <location>
        <begin position="107"/>
        <end position="141"/>
    </location>
</feature>
<dbReference type="Pfam" id="PF13041">
    <property type="entry name" value="PPR_2"/>
    <property type="match status" value="3"/>
</dbReference>
<dbReference type="EMBL" id="JAINDJ010000003">
    <property type="protein sequence ID" value="KAG9452291.1"/>
    <property type="molecule type" value="Genomic_DNA"/>
</dbReference>
<comment type="caution">
    <text evidence="4">The sequence shown here is derived from an EMBL/GenBank/DDBJ whole genome shotgun (WGS) entry which is preliminary data.</text>
</comment>
<evidence type="ECO:0000256" key="3">
    <source>
        <dbReference type="PROSITE-ProRule" id="PRU00708"/>
    </source>
</evidence>
<comment type="similarity">
    <text evidence="2">Belongs to the PPR family. PCMP-E subfamily.</text>
</comment>
<dbReference type="Pfam" id="PF01535">
    <property type="entry name" value="PPR"/>
    <property type="match status" value="4"/>
</dbReference>
<dbReference type="PANTHER" id="PTHR47926">
    <property type="entry name" value="PENTATRICOPEPTIDE REPEAT-CONTAINING PROTEIN"/>
    <property type="match status" value="1"/>
</dbReference>
<dbReference type="NCBIfam" id="TIGR00756">
    <property type="entry name" value="PPR"/>
    <property type="match status" value="4"/>
</dbReference>
<dbReference type="InterPro" id="IPR046960">
    <property type="entry name" value="PPR_At4g14850-like_plant"/>
</dbReference>
<dbReference type="PANTHER" id="PTHR47926:SF341">
    <property type="entry name" value="PENTATRICOPEPTIDE REPEAT-CONTAINING PROTEIN"/>
    <property type="match status" value="1"/>
</dbReference>
<evidence type="ECO:0000313" key="5">
    <source>
        <dbReference type="Proteomes" id="UP000825729"/>
    </source>
</evidence>
<dbReference type="Gene3D" id="1.25.40.10">
    <property type="entry name" value="Tetratricopeptide repeat domain"/>
    <property type="match status" value="4"/>
</dbReference>
<dbReference type="Proteomes" id="UP000825729">
    <property type="component" value="Unassembled WGS sequence"/>
</dbReference>
<accession>A0AAV7EWM2</accession>
<proteinExistence type="inferred from homology"/>
<dbReference type="GO" id="GO:0005737">
    <property type="term" value="C:cytoplasm"/>
    <property type="evidence" value="ECO:0007669"/>
    <property type="project" value="UniProtKB-ARBA"/>
</dbReference>
<evidence type="ECO:0008006" key="6">
    <source>
        <dbReference type="Google" id="ProtNLM"/>
    </source>
</evidence>
<evidence type="ECO:0000256" key="1">
    <source>
        <dbReference type="ARBA" id="ARBA00022737"/>
    </source>
</evidence>
<keyword evidence="5" id="KW-1185">Reference proteome</keyword>
<feature type="repeat" description="PPR" evidence="3">
    <location>
        <begin position="177"/>
        <end position="211"/>
    </location>
</feature>
<protein>
    <recommendedName>
        <fullName evidence="6">Pentatricopeptide repeat-containing protein</fullName>
    </recommendedName>
</protein>
<dbReference type="Pfam" id="PF20431">
    <property type="entry name" value="E_motif"/>
    <property type="match status" value="1"/>
</dbReference>
<feature type="repeat" description="PPR" evidence="3">
    <location>
        <begin position="239"/>
        <end position="269"/>
    </location>
</feature>
<dbReference type="FunFam" id="1.25.40.10:FF:000343">
    <property type="entry name" value="Pentatricopeptide repeat-containing protein At3g58590"/>
    <property type="match status" value="1"/>
</dbReference>
<dbReference type="PROSITE" id="PS51375">
    <property type="entry name" value="PPR"/>
    <property type="match status" value="5"/>
</dbReference>
<dbReference type="AlphaFoldDB" id="A0AAV7EWM2"/>
<dbReference type="InterPro" id="IPR002885">
    <property type="entry name" value="PPR_rpt"/>
</dbReference>
<dbReference type="InterPro" id="IPR046848">
    <property type="entry name" value="E_motif"/>
</dbReference>
<feature type="repeat" description="PPR" evidence="3">
    <location>
        <begin position="371"/>
        <end position="405"/>
    </location>
</feature>
<name>A0AAV7EWM2_ARIFI</name>
<feature type="repeat" description="PPR" evidence="3">
    <location>
        <begin position="270"/>
        <end position="304"/>
    </location>
</feature>
<organism evidence="4 5">
    <name type="scientific">Aristolochia fimbriata</name>
    <name type="common">White veined hardy Dutchman's pipe vine</name>
    <dbReference type="NCBI Taxonomy" id="158543"/>
    <lineage>
        <taxon>Eukaryota</taxon>
        <taxon>Viridiplantae</taxon>
        <taxon>Streptophyta</taxon>
        <taxon>Embryophyta</taxon>
        <taxon>Tracheophyta</taxon>
        <taxon>Spermatophyta</taxon>
        <taxon>Magnoliopsida</taxon>
        <taxon>Magnoliidae</taxon>
        <taxon>Piperales</taxon>
        <taxon>Aristolochiaceae</taxon>
        <taxon>Aristolochia</taxon>
    </lineage>
</organism>
<gene>
    <name evidence="4" type="ORF">H6P81_005195</name>
</gene>
<sequence>MRRCFLLHASIEVVHTAKRFTHFRSLFGDILLKHNSGDLLDAYSLVQLISASIYSTSVRCAQQLHSYVLKSGFQSNIFISTSLVNVYAKLGHHNDADDMFDEIPHPNIVSWNSLISGYVQLGDYLKAIGLVLKLGRSSLRPDTFTFTAALTACAQLSFSNLGRSVHCAIITAGVELNSIVGNCLIDMYGKCGYVEDAIQVFRGIENKDVISWNSAIGAVARNQCINVAVDLLLQMPDPDAISYNEVIASIARFGDMEDARRILSNMPNANSSSWNSIIAGYIRRNRVPEALEFFREMHAQDVVEDQFTFSSILKGAAILSSLRCGLLLHCCTIKSGFDSCVVVGSALIDMYTKCAEVKAAETIFVSLPRRNLVSWNAMLSGYAHNGKPKEVVRLFEQLKAERVLIPDEITFTILISACAQDSHLSNEGIRYFESMIDDYRITPSPELCSSMIDLLGQKGDTETAEKMIHDMGLDSCGSVWRALLGACKARGDVQLAEVAASKLIELEGDEEFVYVLLSNVYASEQRWVDVGRVRAVMRERGVRKRAGCSRVER</sequence>
<dbReference type="FunFam" id="1.25.40.10:FF:000797">
    <property type="entry name" value="Pentatricopeptide repeat-containing protein chloroplastic"/>
    <property type="match status" value="1"/>
</dbReference>